<feature type="compositionally biased region" description="Basic and acidic residues" evidence="1">
    <location>
        <begin position="58"/>
        <end position="75"/>
    </location>
</feature>
<reference evidence="2" key="2">
    <citation type="submission" date="2023-06" db="EMBL/GenBank/DDBJ databases">
        <authorList>
            <consortium name="Lawrence Berkeley National Laboratory"/>
            <person name="Haridas S."/>
            <person name="Hensen N."/>
            <person name="Bonometti L."/>
            <person name="Westerberg I."/>
            <person name="Brannstrom I.O."/>
            <person name="Guillou S."/>
            <person name="Cros-Aarteil S."/>
            <person name="Calhoun S."/>
            <person name="Kuo A."/>
            <person name="Mondo S."/>
            <person name="Pangilinan J."/>
            <person name="Riley R."/>
            <person name="Labutti K."/>
            <person name="Andreopoulos B."/>
            <person name="Lipzen A."/>
            <person name="Chen C."/>
            <person name="Yanf M."/>
            <person name="Daum C."/>
            <person name="Ng V."/>
            <person name="Clum A."/>
            <person name="Steindorff A."/>
            <person name="Ohm R."/>
            <person name="Martin F."/>
            <person name="Silar P."/>
            <person name="Natvig D."/>
            <person name="Lalanne C."/>
            <person name="Gautier V."/>
            <person name="Ament-Velasquez S.L."/>
            <person name="Kruys A."/>
            <person name="Hutchinson M.I."/>
            <person name="Powell A.J."/>
            <person name="Barry K."/>
            <person name="Miller A.N."/>
            <person name="Grigoriev I.V."/>
            <person name="Debuchy R."/>
            <person name="Gladieux P."/>
            <person name="Thoren M.H."/>
            <person name="Johannesson H."/>
        </authorList>
    </citation>
    <scope>NUCLEOTIDE SEQUENCE</scope>
    <source>
        <strain evidence="2">CBS 560.94</strain>
    </source>
</reference>
<proteinExistence type="predicted"/>
<sequence>MSSKTAAPSNIITSAPYSDLTNNLLTKSPTSPTARSKSTQSGNSVQRAMNNTSTWQPKLDRRQSYGQEEYKHEMQMRSGSTGGSVRKAGEEGFSEEGHGY</sequence>
<feature type="compositionally biased region" description="Polar residues" evidence="1">
    <location>
        <begin position="1"/>
        <end position="56"/>
    </location>
</feature>
<comment type="caution">
    <text evidence="2">The sequence shown here is derived from an EMBL/GenBank/DDBJ whole genome shotgun (WGS) entry which is preliminary data.</text>
</comment>
<organism evidence="2 3">
    <name type="scientific">Neurospora tetraspora</name>
    <dbReference type="NCBI Taxonomy" id="94610"/>
    <lineage>
        <taxon>Eukaryota</taxon>
        <taxon>Fungi</taxon>
        <taxon>Dikarya</taxon>
        <taxon>Ascomycota</taxon>
        <taxon>Pezizomycotina</taxon>
        <taxon>Sordariomycetes</taxon>
        <taxon>Sordariomycetidae</taxon>
        <taxon>Sordariales</taxon>
        <taxon>Sordariaceae</taxon>
        <taxon>Neurospora</taxon>
    </lineage>
</organism>
<evidence type="ECO:0000256" key="1">
    <source>
        <dbReference type="SAM" id="MobiDB-lite"/>
    </source>
</evidence>
<evidence type="ECO:0000313" key="2">
    <source>
        <dbReference type="EMBL" id="KAK3339092.1"/>
    </source>
</evidence>
<gene>
    <name evidence="2" type="ORF">B0H65DRAFT_289948</name>
</gene>
<accession>A0AAE0MNE8</accession>
<name>A0AAE0MNE8_9PEZI</name>
<protein>
    <submittedName>
        <fullName evidence="2">Uncharacterized protein</fullName>
    </submittedName>
</protein>
<feature type="region of interest" description="Disordered" evidence="1">
    <location>
        <begin position="1"/>
        <end position="100"/>
    </location>
</feature>
<evidence type="ECO:0000313" key="3">
    <source>
        <dbReference type="Proteomes" id="UP001278500"/>
    </source>
</evidence>
<reference evidence="2" key="1">
    <citation type="journal article" date="2023" name="Mol. Phylogenet. Evol.">
        <title>Genome-scale phylogeny and comparative genomics of the fungal order Sordariales.</title>
        <authorList>
            <person name="Hensen N."/>
            <person name="Bonometti L."/>
            <person name="Westerberg I."/>
            <person name="Brannstrom I.O."/>
            <person name="Guillou S."/>
            <person name="Cros-Aarteil S."/>
            <person name="Calhoun S."/>
            <person name="Haridas S."/>
            <person name="Kuo A."/>
            <person name="Mondo S."/>
            <person name="Pangilinan J."/>
            <person name="Riley R."/>
            <person name="LaButti K."/>
            <person name="Andreopoulos B."/>
            <person name="Lipzen A."/>
            <person name="Chen C."/>
            <person name="Yan M."/>
            <person name="Daum C."/>
            <person name="Ng V."/>
            <person name="Clum A."/>
            <person name="Steindorff A."/>
            <person name="Ohm R.A."/>
            <person name="Martin F."/>
            <person name="Silar P."/>
            <person name="Natvig D.O."/>
            <person name="Lalanne C."/>
            <person name="Gautier V."/>
            <person name="Ament-Velasquez S.L."/>
            <person name="Kruys A."/>
            <person name="Hutchinson M.I."/>
            <person name="Powell A.J."/>
            <person name="Barry K."/>
            <person name="Miller A.N."/>
            <person name="Grigoriev I.V."/>
            <person name="Debuchy R."/>
            <person name="Gladieux P."/>
            <person name="Hiltunen Thoren M."/>
            <person name="Johannesson H."/>
        </authorList>
    </citation>
    <scope>NUCLEOTIDE SEQUENCE</scope>
    <source>
        <strain evidence="2">CBS 560.94</strain>
    </source>
</reference>
<dbReference type="Proteomes" id="UP001278500">
    <property type="component" value="Unassembled WGS sequence"/>
</dbReference>
<dbReference type="AlphaFoldDB" id="A0AAE0MNE8"/>
<dbReference type="GeneID" id="87860150"/>
<feature type="compositionally biased region" description="Basic and acidic residues" evidence="1">
    <location>
        <begin position="87"/>
        <end position="100"/>
    </location>
</feature>
<dbReference type="EMBL" id="JAUEPP010000007">
    <property type="protein sequence ID" value="KAK3339092.1"/>
    <property type="molecule type" value="Genomic_DNA"/>
</dbReference>
<dbReference type="RefSeq" id="XP_062678452.1">
    <property type="nucleotide sequence ID" value="XM_062822996.1"/>
</dbReference>
<keyword evidence="3" id="KW-1185">Reference proteome</keyword>